<dbReference type="InterPro" id="IPR036942">
    <property type="entry name" value="Beta-barrel_TonB_sf"/>
</dbReference>
<dbReference type="GO" id="GO:0033214">
    <property type="term" value="P:siderophore-iron import into cell"/>
    <property type="evidence" value="ECO:0007669"/>
    <property type="project" value="TreeGrafter"/>
</dbReference>
<keyword evidence="7" id="KW-0675">Receptor</keyword>
<feature type="domain" description="TonB-dependent receptor plug" evidence="6">
    <location>
        <begin position="63"/>
        <end position="165"/>
    </location>
</feature>
<dbReference type="InterPro" id="IPR012910">
    <property type="entry name" value="Plug_dom"/>
</dbReference>
<comment type="subcellular location">
    <subcellularLocation>
        <location evidence="1">Cell outer membrane</location>
        <topology evidence="1">Multi-pass membrane protein</topology>
    </subcellularLocation>
</comment>
<comment type="caution">
    <text evidence="7">The sequence shown here is derived from an EMBL/GenBank/DDBJ whole genome shotgun (WGS) entry which is preliminary data.</text>
</comment>
<evidence type="ECO:0000256" key="5">
    <source>
        <dbReference type="ARBA" id="ARBA00023237"/>
    </source>
</evidence>
<dbReference type="PROSITE" id="PS52016">
    <property type="entry name" value="TONB_DEPENDENT_REC_3"/>
    <property type="match status" value="1"/>
</dbReference>
<dbReference type="InterPro" id="IPR037066">
    <property type="entry name" value="Plug_dom_sf"/>
</dbReference>
<dbReference type="PANTHER" id="PTHR30442:SF0">
    <property type="entry name" value="FE(3+) DICITRATE TRANSPORT PROTEIN FECA"/>
    <property type="match status" value="1"/>
</dbReference>
<proteinExistence type="predicted"/>
<name>T1B0V5_9ZZZZ</name>
<keyword evidence="4" id="KW-0472">Membrane</keyword>
<evidence type="ECO:0000256" key="3">
    <source>
        <dbReference type="ARBA" id="ARBA00022692"/>
    </source>
</evidence>
<dbReference type="PANTHER" id="PTHR30442">
    <property type="entry name" value="IRON III DICITRATE TRANSPORT PROTEIN FECA"/>
    <property type="match status" value="1"/>
</dbReference>
<keyword evidence="2" id="KW-0813">Transport</keyword>
<evidence type="ECO:0000259" key="6">
    <source>
        <dbReference type="Pfam" id="PF07715"/>
    </source>
</evidence>
<dbReference type="Pfam" id="PF07715">
    <property type="entry name" value="Plug"/>
    <property type="match status" value="1"/>
</dbReference>
<evidence type="ECO:0000256" key="2">
    <source>
        <dbReference type="ARBA" id="ARBA00022448"/>
    </source>
</evidence>
<evidence type="ECO:0000256" key="1">
    <source>
        <dbReference type="ARBA" id="ARBA00004571"/>
    </source>
</evidence>
<keyword evidence="5" id="KW-0998">Cell outer membrane</keyword>
<sequence length="720" mass="79479">MPILATLPLLLASTHLPARQNALPANDQPPLTLPKIEVEHSAEPFWKPKLQYLMPEVDGALITATTKTTVTHMDQIPTVAQDNLTQLFVRTPGIIVSQEQDPLRVNLTYRGLGNPQESEYVLVLQDGIPTELDWIGFPTLYYQPPLQGIREVQVIRGGNSLLYGPEPAPVINFVSKGAVAGAPFGASTEQMIGSNGGWQTYNVVKGSRGDVAWRVAGWINRSDGPRANSGYNVKGIDANLLWTPSAVSQWGLALHLYDAASNDAGRLTYAQWAANPDLTTTPANREWADRNVAVLTHEQRFGDHWRFYGKAWVGTSELTQRVANPAVPPQPQPTVTNIQDARFRYVGTDLRLRHDFGPGDTFTFGTVLYHSDAPLRGANYTNLLAPRDATGGVPTLVQGRHSDYASVFAGSLLRFGPRHRWHIVPSLRLDHEKVSVFETVRPPNLSRPLLNTTVSRTVPLFGLGIGNDFFDHGHLNETYFNVSTGWRPVRYFDIGSPHANIVPGTAPAVQKVLSYELGVHGTPTDGLFYDASVFWMDFHNRIETINLSPIVSIEQNSGDTHNEGFEGELAYDFLHGDANGEHLEAFVNLQLLHARFVASAIPNQVGKPPAYSPRHLAKAGVTWRRDGHYKLAFTGVFSGSQYWQDSAQDQPGVGGTVLLPALIPAYSVWDFAANWNLAPRVELLGGVSNVFNRVYYSRVWTYGIEPALGRTWYAGFKLSL</sequence>
<gene>
    <name evidence="7" type="ORF">B1A_09120</name>
</gene>
<keyword evidence="3" id="KW-0812">Transmembrane</keyword>
<organism evidence="7">
    <name type="scientific">mine drainage metagenome</name>
    <dbReference type="NCBI Taxonomy" id="410659"/>
    <lineage>
        <taxon>unclassified sequences</taxon>
        <taxon>metagenomes</taxon>
        <taxon>ecological metagenomes</taxon>
    </lineage>
</organism>
<protein>
    <submittedName>
        <fullName evidence="7">TonB-dependent receptor</fullName>
    </submittedName>
</protein>
<dbReference type="Gene3D" id="2.40.170.20">
    <property type="entry name" value="TonB-dependent receptor, beta-barrel domain"/>
    <property type="match status" value="1"/>
</dbReference>
<accession>T1B0V5</accession>
<reference evidence="7" key="1">
    <citation type="submission" date="2013-08" db="EMBL/GenBank/DDBJ databases">
        <authorList>
            <person name="Mendez C."/>
            <person name="Richter M."/>
            <person name="Ferrer M."/>
            <person name="Sanchez J."/>
        </authorList>
    </citation>
    <scope>NUCLEOTIDE SEQUENCE</scope>
</reference>
<dbReference type="InterPro" id="IPR039426">
    <property type="entry name" value="TonB-dep_rcpt-like"/>
</dbReference>
<dbReference type="GO" id="GO:0009279">
    <property type="term" value="C:cell outer membrane"/>
    <property type="evidence" value="ECO:0007669"/>
    <property type="project" value="UniProtKB-SubCell"/>
</dbReference>
<dbReference type="AlphaFoldDB" id="T1B0V5"/>
<dbReference type="EMBL" id="AUZX01006497">
    <property type="protein sequence ID" value="EQD63462.1"/>
    <property type="molecule type" value="Genomic_DNA"/>
</dbReference>
<reference evidence="7" key="2">
    <citation type="journal article" date="2014" name="ISME J.">
        <title>Microbial stratification in low pH oxic and suboxic macroscopic growths along an acid mine drainage.</title>
        <authorList>
            <person name="Mendez-Garcia C."/>
            <person name="Mesa V."/>
            <person name="Sprenger R.R."/>
            <person name="Richter M."/>
            <person name="Diez M.S."/>
            <person name="Solano J."/>
            <person name="Bargiela R."/>
            <person name="Golyshina O.V."/>
            <person name="Manteca A."/>
            <person name="Ramos J.L."/>
            <person name="Gallego J.R."/>
            <person name="Llorente I."/>
            <person name="Martins Dos Santos V.A."/>
            <person name="Jensen O.N."/>
            <person name="Pelaez A.I."/>
            <person name="Sanchez J."/>
            <person name="Ferrer M."/>
        </authorList>
    </citation>
    <scope>NUCLEOTIDE SEQUENCE</scope>
</reference>
<dbReference type="SUPFAM" id="SSF56935">
    <property type="entry name" value="Porins"/>
    <property type="match status" value="1"/>
</dbReference>
<dbReference type="Gene3D" id="2.170.130.10">
    <property type="entry name" value="TonB-dependent receptor, plug domain"/>
    <property type="match status" value="1"/>
</dbReference>
<evidence type="ECO:0000256" key="4">
    <source>
        <dbReference type="ARBA" id="ARBA00023136"/>
    </source>
</evidence>
<evidence type="ECO:0000313" key="7">
    <source>
        <dbReference type="EMBL" id="EQD63462.1"/>
    </source>
</evidence>